<name>A0A3B0T8J4_9ZZZZ</name>
<reference evidence="2" key="1">
    <citation type="submission" date="2018-06" db="EMBL/GenBank/DDBJ databases">
        <authorList>
            <person name="Zhirakovskaya E."/>
        </authorList>
    </citation>
    <scope>NUCLEOTIDE SEQUENCE</scope>
</reference>
<organism evidence="2">
    <name type="scientific">hydrothermal vent metagenome</name>
    <dbReference type="NCBI Taxonomy" id="652676"/>
    <lineage>
        <taxon>unclassified sequences</taxon>
        <taxon>metagenomes</taxon>
        <taxon>ecological metagenomes</taxon>
    </lineage>
</organism>
<protein>
    <submittedName>
        <fullName evidence="2">Uncharacterized protein</fullName>
    </submittedName>
</protein>
<dbReference type="EMBL" id="UOEK01000629">
    <property type="protein sequence ID" value="VAW09667.1"/>
    <property type="molecule type" value="Genomic_DNA"/>
</dbReference>
<evidence type="ECO:0000256" key="1">
    <source>
        <dbReference type="SAM" id="MobiDB-lite"/>
    </source>
</evidence>
<feature type="region of interest" description="Disordered" evidence="1">
    <location>
        <begin position="1"/>
        <end position="22"/>
    </location>
</feature>
<feature type="non-terminal residue" evidence="2">
    <location>
        <position position="22"/>
    </location>
</feature>
<evidence type="ECO:0000313" key="2">
    <source>
        <dbReference type="EMBL" id="VAW09667.1"/>
    </source>
</evidence>
<gene>
    <name evidence="2" type="ORF">MNBD_ACTINO02-1060</name>
</gene>
<dbReference type="AlphaFoldDB" id="A0A3B0T8J4"/>
<accession>A0A3B0T8J4</accession>
<sequence length="22" mass="2258">MGPVPVPELDQLHALLGDDSGP</sequence>
<proteinExistence type="predicted"/>